<dbReference type="Proteomes" id="UP001054945">
    <property type="component" value="Unassembled WGS sequence"/>
</dbReference>
<reference evidence="2 3" key="1">
    <citation type="submission" date="2021-06" db="EMBL/GenBank/DDBJ databases">
        <title>Caerostris extrusa draft genome.</title>
        <authorList>
            <person name="Kono N."/>
            <person name="Arakawa K."/>
        </authorList>
    </citation>
    <scope>NUCLEOTIDE SEQUENCE [LARGE SCALE GENOMIC DNA]</scope>
</reference>
<keyword evidence="1" id="KW-0472">Membrane</keyword>
<dbReference type="AlphaFoldDB" id="A0AAV4TRZ3"/>
<gene>
    <name evidence="2" type="primary">AVEN_186703_1</name>
    <name evidence="2" type="ORF">CEXT_589011</name>
</gene>
<name>A0AAV4TRZ3_CAEEX</name>
<proteinExistence type="predicted"/>
<evidence type="ECO:0000256" key="1">
    <source>
        <dbReference type="SAM" id="Phobius"/>
    </source>
</evidence>
<keyword evidence="3" id="KW-1185">Reference proteome</keyword>
<protein>
    <submittedName>
        <fullName evidence="2">Uncharacterized protein</fullName>
    </submittedName>
</protein>
<evidence type="ECO:0000313" key="3">
    <source>
        <dbReference type="Proteomes" id="UP001054945"/>
    </source>
</evidence>
<feature type="transmembrane region" description="Helical" evidence="1">
    <location>
        <begin position="90"/>
        <end position="108"/>
    </location>
</feature>
<feature type="transmembrane region" description="Helical" evidence="1">
    <location>
        <begin position="63"/>
        <end position="84"/>
    </location>
</feature>
<feature type="transmembrane region" description="Helical" evidence="1">
    <location>
        <begin position="155"/>
        <end position="178"/>
    </location>
</feature>
<organism evidence="2 3">
    <name type="scientific">Caerostris extrusa</name>
    <name type="common">Bark spider</name>
    <name type="synonym">Caerostris bankana</name>
    <dbReference type="NCBI Taxonomy" id="172846"/>
    <lineage>
        <taxon>Eukaryota</taxon>
        <taxon>Metazoa</taxon>
        <taxon>Ecdysozoa</taxon>
        <taxon>Arthropoda</taxon>
        <taxon>Chelicerata</taxon>
        <taxon>Arachnida</taxon>
        <taxon>Araneae</taxon>
        <taxon>Araneomorphae</taxon>
        <taxon>Entelegynae</taxon>
        <taxon>Araneoidea</taxon>
        <taxon>Araneidae</taxon>
        <taxon>Caerostris</taxon>
    </lineage>
</organism>
<keyword evidence="1" id="KW-1133">Transmembrane helix</keyword>
<keyword evidence="1" id="KW-0812">Transmembrane</keyword>
<evidence type="ECO:0000313" key="2">
    <source>
        <dbReference type="EMBL" id="GIY47702.1"/>
    </source>
</evidence>
<feature type="transmembrane region" description="Helical" evidence="1">
    <location>
        <begin position="198"/>
        <end position="218"/>
    </location>
</feature>
<dbReference type="EMBL" id="BPLR01011609">
    <property type="protein sequence ID" value="GIY47702.1"/>
    <property type="molecule type" value="Genomic_DNA"/>
</dbReference>
<feature type="transmembrane region" description="Helical" evidence="1">
    <location>
        <begin position="31"/>
        <end position="51"/>
    </location>
</feature>
<accession>A0AAV4TRZ3</accession>
<comment type="caution">
    <text evidence="2">The sequence shown here is derived from an EMBL/GenBank/DDBJ whole genome shotgun (WGS) entry which is preliminary data.</text>
</comment>
<sequence length="232" mass="26557">MKRKSLSTLLYRVYFLGSSLNKNITPLWINIGATITLAIPILSCLCVNLVFEENYCKLMMNYLGFGILYVPDNYNCIVMTICILVKCSAVYILTTACSVLYIIICCFLRRLLDSYSMEVVKILRRQNIDLKTDVFLKYLATSESTVRILKSLERVMSFPIFLIAITDCANMFNGFLWLDPFKQIENRSSYNKYSLSTLFMSLRAVVSFLCVSLAASGVHESIKSSWKCKSRF</sequence>